<dbReference type="PROSITE" id="PS51873">
    <property type="entry name" value="TRIAD"/>
    <property type="match status" value="1"/>
</dbReference>
<protein>
    <recommendedName>
        <fullName evidence="2">RBR-type E3 ubiquitin transferase</fullName>
        <ecNumber evidence="2">2.3.2.31</ecNumber>
    </recommendedName>
</protein>
<dbReference type="Pfam" id="PF01485">
    <property type="entry name" value="IBR"/>
    <property type="match status" value="1"/>
</dbReference>
<gene>
    <name evidence="10" type="ORF">NA56DRAFT_545046</name>
</gene>
<sequence length="181" mass="20385">CTSCLEEHAREELVRECEHGYCNTCLQAAFKAALGSRAPFKCCKKALQIRDCLGLTDEFTMEYEEMMLELSTPNPLFCSNTKCAKFVPPRLIVGDVATCGKCSKQTCRHCRKKLHPGSFCAEDKETEAVKALAKEKGWKTCPGCNHLIERSRGCLHMICSRCQTAFCYRCSKPWKDCESTC</sequence>
<evidence type="ECO:0000256" key="7">
    <source>
        <dbReference type="ARBA" id="ARBA00022786"/>
    </source>
</evidence>
<evidence type="ECO:0000256" key="6">
    <source>
        <dbReference type="ARBA" id="ARBA00022771"/>
    </source>
</evidence>
<evidence type="ECO:0000256" key="8">
    <source>
        <dbReference type="ARBA" id="ARBA00022833"/>
    </source>
</evidence>
<proteinExistence type="predicted"/>
<dbReference type="Proteomes" id="UP000235672">
    <property type="component" value="Unassembled WGS sequence"/>
</dbReference>
<feature type="non-terminal residue" evidence="10">
    <location>
        <position position="1"/>
    </location>
</feature>
<feature type="domain" description="RING-type" evidence="9">
    <location>
        <begin position="1"/>
        <end position="181"/>
    </location>
</feature>
<reference evidence="10 11" key="1">
    <citation type="submission" date="2016-05" db="EMBL/GenBank/DDBJ databases">
        <title>A degradative enzymes factory behind the ericoid mycorrhizal symbiosis.</title>
        <authorList>
            <consortium name="DOE Joint Genome Institute"/>
            <person name="Martino E."/>
            <person name="Morin E."/>
            <person name="Grelet G."/>
            <person name="Kuo A."/>
            <person name="Kohler A."/>
            <person name="Daghino S."/>
            <person name="Barry K."/>
            <person name="Choi C."/>
            <person name="Cichocki N."/>
            <person name="Clum A."/>
            <person name="Copeland A."/>
            <person name="Hainaut M."/>
            <person name="Haridas S."/>
            <person name="Labutti K."/>
            <person name="Lindquist E."/>
            <person name="Lipzen A."/>
            <person name="Khouja H.-R."/>
            <person name="Murat C."/>
            <person name="Ohm R."/>
            <person name="Olson A."/>
            <person name="Spatafora J."/>
            <person name="Veneault-Fourrey C."/>
            <person name="Henrissat B."/>
            <person name="Grigoriev I."/>
            <person name="Martin F."/>
            <person name="Perotto S."/>
        </authorList>
    </citation>
    <scope>NUCLEOTIDE SEQUENCE [LARGE SCALE GENOMIC DNA]</scope>
    <source>
        <strain evidence="10 11">UAMH 7357</strain>
    </source>
</reference>
<evidence type="ECO:0000313" key="11">
    <source>
        <dbReference type="Proteomes" id="UP000235672"/>
    </source>
</evidence>
<evidence type="ECO:0000256" key="5">
    <source>
        <dbReference type="ARBA" id="ARBA00022737"/>
    </source>
</evidence>
<evidence type="ECO:0000256" key="3">
    <source>
        <dbReference type="ARBA" id="ARBA00022679"/>
    </source>
</evidence>
<evidence type="ECO:0000256" key="1">
    <source>
        <dbReference type="ARBA" id="ARBA00001798"/>
    </source>
</evidence>
<dbReference type="EC" id="2.3.2.31" evidence="2"/>
<accession>A0A2J6QP22</accession>
<keyword evidence="3" id="KW-0808">Transferase</keyword>
<name>A0A2J6QP22_9HELO</name>
<keyword evidence="4" id="KW-0479">Metal-binding</keyword>
<dbReference type="SUPFAM" id="SSF57850">
    <property type="entry name" value="RING/U-box"/>
    <property type="match status" value="1"/>
</dbReference>
<feature type="non-terminal residue" evidence="10">
    <location>
        <position position="181"/>
    </location>
</feature>
<comment type="catalytic activity">
    <reaction evidence="1">
        <text>[E2 ubiquitin-conjugating enzyme]-S-ubiquitinyl-L-cysteine + [acceptor protein]-L-lysine = [E2 ubiquitin-conjugating enzyme]-L-cysteine + [acceptor protein]-N(6)-ubiquitinyl-L-lysine.</text>
        <dbReference type="EC" id="2.3.2.31"/>
    </reaction>
</comment>
<dbReference type="InterPro" id="IPR031127">
    <property type="entry name" value="E3_UB_ligase_RBR"/>
</dbReference>
<dbReference type="InterPro" id="IPR017907">
    <property type="entry name" value="Znf_RING_CS"/>
</dbReference>
<organism evidence="10 11">
    <name type="scientific">Hyaloscypha hepaticicola</name>
    <dbReference type="NCBI Taxonomy" id="2082293"/>
    <lineage>
        <taxon>Eukaryota</taxon>
        <taxon>Fungi</taxon>
        <taxon>Dikarya</taxon>
        <taxon>Ascomycota</taxon>
        <taxon>Pezizomycotina</taxon>
        <taxon>Leotiomycetes</taxon>
        <taxon>Helotiales</taxon>
        <taxon>Hyaloscyphaceae</taxon>
        <taxon>Hyaloscypha</taxon>
    </lineage>
</organism>
<dbReference type="Pfam" id="PF22191">
    <property type="entry name" value="IBR_1"/>
    <property type="match status" value="1"/>
</dbReference>
<keyword evidence="8" id="KW-0862">Zinc</keyword>
<evidence type="ECO:0000256" key="4">
    <source>
        <dbReference type="ARBA" id="ARBA00022723"/>
    </source>
</evidence>
<evidence type="ECO:0000256" key="2">
    <source>
        <dbReference type="ARBA" id="ARBA00012251"/>
    </source>
</evidence>
<keyword evidence="5" id="KW-0677">Repeat</keyword>
<keyword evidence="7" id="KW-0833">Ubl conjugation pathway</keyword>
<dbReference type="GO" id="GO:0061630">
    <property type="term" value="F:ubiquitin protein ligase activity"/>
    <property type="evidence" value="ECO:0007669"/>
    <property type="project" value="UniProtKB-EC"/>
</dbReference>
<evidence type="ECO:0000259" key="9">
    <source>
        <dbReference type="PROSITE" id="PS51873"/>
    </source>
</evidence>
<dbReference type="AlphaFoldDB" id="A0A2J6QP22"/>
<dbReference type="GO" id="GO:0016567">
    <property type="term" value="P:protein ubiquitination"/>
    <property type="evidence" value="ECO:0007669"/>
    <property type="project" value="InterPro"/>
</dbReference>
<keyword evidence="6" id="KW-0863">Zinc-finger</keyword>
<dbReference type="STRING" id="1745343.A0A2J6QP22"/>
<dbReference type="InterPro" id="IPR044066">
    <property type="entry name" value="TRIAD_supradom"/>
</dbReference>
<dbReference type="InterPro" id="IPR002867">
    <property type="entry name" value="IBR_dom"/>
</dbReference>
<dbReference type="SMART" id="SM00647">
    <property type="entry name" value="IBR"/>
    <property type="match status" value="2"/>
</dbReference>
<dbReference type="GO" id="GO:0008270">
    <property type="term" value="F:zinc ion binding"/>
    <property type="evidence" value="ECO:0007669"/>
    <property type="project" value="UniProtKB-KW"/>
</dbReference>
<dbReference type="OrthoDB" id="10009520at2759"/>
<dbReference type="PROSITE" id="PS00518">
    <property type="entry name" value="ZF_RING_1"/>
    <property type="match status" value="1"/>
</dbReference>
<dbReference type="Gene3D" id="1.20.120.1750">
    <property type="match status" value="1"/>
</dbReference>
<dbReference type="PANTHER" id="PTHR11685">
    <property type="entry name" value="RBR FAMILY RING FINGER AND IBR DOMAIN-CONTAINING"/>
    <property type="match status" value="1"/>
</dbReference>
<keyword evidence="11" id="KW-1185">Reference proteome</keyword>
<dbReference type="EMBL" id="KZ613465">
    <property type="protein sequence ID" value="PMD28026.1"/>
    <property type="molecule type" value="Genomic_DNA"/>
</dbReference>
<evidence type="ECO:0000313" key="10">
    <source>
        <dbReference type="EMBL" id="PMD28026.1"/>
    </source>
</evidence>